<reference evidence="6" key="1">
    <citation type="submission" date="2017-08" db="EMBL/GenBank/DDBJ databases">
        <authorList>
            <person name="Imhoff J.F."/>
            <person name="Rahn T."/>
            <person name="Kuenzel S."/>
            <person name="Neulinger S.C."/>
        </authorList>
    </citation>
    <scope>NUCLEOTIDE SEQUENCE</scope>
    <source>
        <strain evidence="6">IM 151</strain>
    </source>
</reference>
<evidence type="ECO:0000313" key="6">
    <source>
        <dbReference type="EMBL" id="MBK1714787.1"/>
    </source>
</evidence>
<feature type="domain" description="Cyclic nucleotide-binding" evidence="5">
    <location>
        <begin position="13"/>
        <end position="131"/>
    </location>
</feature>
<comment type="caution">
    <text evidence="6">The sequence shown here is derived from an EMBL/GenBank/DDBJ whole genome shotgun (WGS) entry which is preliminary data.</text>
</comment>
<dbReference type="InterPro" id="IPR000595">
    <property type="entry name" value="cNMP-bd_dom"/>
</dbReference>
<evidence type="ECO:0000256" key="4">
    <source>
        <dbReference type="SAM" id="MobiDB-lite"/>
    </source>
</evidence>
<keyword evidence="1" id="KW-0805">Transcription regulation</keyword>
<organism evidence="6 7">
    <name type="scientific">Rubrivivax gelatinosus</name>
    <name type="common">Rhodocyclus gelatinosus</name>
    <name type="synonym">Rhodopseudomonas gelatinosa</name>
    <dbReference type="NCBI Taxonomy" id="28068"/>
    <lineage>
        <taxon>Bacteria</taxon>
        <taxon>Pseudomonadati</taxon>
        <taxon>Pseudomonadota</taxon>
        <taxon>Betaproteobacteria</taxon>
        <taxon>Burkholderiales</taxon>
        <taxon>Sphaerotilaceae</taxon>
        <taxon>Rubrivivax</taxon>
    </lineage>
</organism>
<dbReference type="SUPFAM" id="SSF46785">
    <property type="entry name" value="Winged helix' DNA-binding domain"/>
    <property type="match status" value="1"/>
</dbReference>
<dbReference type="InterPro" id="IPR036388">
    <property type="entry name" value="WH-like_DNA-bd_sf"/>
</dbReference>
<dbReference type="Pfam" id="PF13545">
    <property type="entry name" value="HTH_Crp_2"/>
    <property type="match status" value="1"/>
</dbReference>
<dbReference type="PANTHER" id="PTHR24567">
    <property type="entry name" value="CRP FAMILY TRANSCRIPTIONAL REGULATORY PROTEIN"/>
    <property type="match status" value="1"/>
</dbReference>
<dbReference type="RefSeq" id="WP_200379569.1">
    <property type="nucleotide sequence ID" value="NZ_NRRU01000081.1"/>
</dbReference>
<feature type="compositionally biased region" description="Basic and acidic residues" evidence="4">
    <location>
        <begin position="245"/>
        <end position="257"/>
    </location>
</feature>
<dbReference type="EMBL" id="NRRU01000081">
    <property type="protein sequence ID" value="MBK1714787.1"/>
    <property type="molecule type" value="Genomic_DNA"/>
</dbReference>
<dbReference type="InterPro" id="IPR014710">
    <property type="entry name" value="RmlC-like_jellyroll"/>
</dbReference>
<gene>
    <name evidence="6" type="ORF">CKO43_18665</name>
</gene>
<keyword evidence="2" id="KW-0238">DNA-binding</keyword>
<evidence type="ECO:0000259" key="5">
    <source>
        <dbReference type="SMART" id="SM00100"/>
    </source>
</evidence>
<dbReference type="InterPro" id="IPR018490">
    <property type="entry name" value="cNMP-bd_dom_sf"/>
</dbReference>
<dbReference type="Gene3D" id="2.60.120.10">
    <property type="entry name" value="Jelly Rolls"/>
    <property type="match status" value="1"/>
</dbReference>
<feature type="region of interest" description="Disordered" evidence="4">
    <location>
        <begin position="241"/>
        <end position="267"/>
    </location>
</feature>
<proteinExistence type="predicted"/>
<keyword evidence="7" id="KW-1185">Reference proteome</keyword>
<dbReference type="InterPro" id="IPR050397">
    <property type="entry name" value="Env_Response_Regulators"/>
</dbReference>
<dbReference type="InterPro" id="IPR036390">
    <property type="entry name" value="WH_DNA-bd_sf"/>
</dbReference>
<reference evidence="6" key="2">
    <citation type="journal article" date="2020" name="Microorganisms">
        <title>Osmotic Adaptation and Compatible Solute Biosynthesis of Phototrophic Bacteria as Revealed from Genome Analyses.</title>
        <authorList>
            <person name="Imhoff J.F."/>
            <person name="Rahn T."/>
            <person name="Kunzel S."/>
            <person name="Keller A."/>
            <person name="Neulinger S.C."/>
        </authorList>
    </citation>
    <scope>NUCLEOTIDE SEQUENCE</scope>
    <source>
        <strain evidence="6">IM 151</strain>
    </source>
</reference>
<keyword evidence="3" id="KW-0804">Transcription</keyword>
<protein>
    <recommendedName>
        <fullName evidence="5">Cyclic nucleotide-binding domain-containing protein</fullName>
    </recommendedName>
</protein>
<evidence type="ECO:0000256" key="1">
    <source>
        <dbReference type="ARBA" id="ARBA00023015"/>
    </source>
</evidence>
<dbReference type="Pfam" id="PF00027">
    <property type="entry name" value="cNMP_binding"/>
    <property type="match status" value="1"/>
</dbReference>
<name>A0ABS1DXH6_RUBGE</name>
<dbReference type="SUPFAM" id="SSF51206">
    <property type="entry name" value="cAMP-binding domain-like"/>
    <property type="match status" value="1"/>
</dbReference>
<dbReference type="PANTHER" id="PTHR24567:SF74">
    <property type="entry name" value="HTH-TYPE TRANSCRIPTIONAL REGULATOR ARCR"/>
    <property type="match status" value="1"/>
</dbReference>
<evidence type="ECO:0000256" key="3">
    <source>
        <dbReference type="ARBA" id="ARBA00023163"/>
    </source>
</evidence>
<evidence type="ECO:0000256" key="2">
    <source>
        <dbReference type="ARBA" id="ARBA00023125"/>
    </source>
</evidence>
<sequence>MSAYRLSPPNNELLASLPPELAAELQSRLEPVDLGAGTVLHEAGGVLRHVYFPTTAVVSLVSTLQDGACAEVAVVGREGLAGIGAFMGGGQALSDAVVLRPGLAWRMRARDIAELAHERPPLMRQLLGYTRALFAHMAQTSACHCHHGLYPQLCRWLLQHLDRQADDELKITQERIAGLLGVRREGVTAAALQLQRQSLIRYSRGRIQVLDRRGLEQQCCECYRAIERAYEQLRSELAAQADAPAARDRAAPRRRESAVPCADEEAR</sequence>
<dbReference type="Gene3D" id="1.10.10.10">
    <property type="entry name" value="Winged helix-like DNA-binding domain superfamily/Winged helix DNA-binding domain"/>
    <property type="match status" value="1"/>
</dbReference>
<dbReference type="SMART" id="SM00100">
    <property type="entry name" value="cNMP"/>
    <property type="match status" value="1"/>
</dbReference>
<dbReference type="InterPro" id="IPR012318">
    <property type="entry name" value="HTH_CRP"/>
</dbReference>
<dbReference type="Proteomes" id="UP001041814">
    <property type="component" value="Unassembled WGS sequence"/>
</dbReference>
<accession>A0ABS1DXH6</accession>
<evidence type="ECO:0000313" key="7">
    <source>
        <dbReference type="Proteomes" id="UP001041814"/>
    </source>
</evidence>